<gene>
    <name evidence="1" type="ORF">METZ01_LOCUS222715</name>
</gene>
<reference evidence="1" key="1">
    <citation type="submission" date="2018-05" db="EMBL/GenBank/DDBJ databases">
        <authorList>
            <person name="Lanie J.A."/>
            <person name="Ng W.-L."/>
            <person name="Kazmierczak K.M."/>
            <person name="Andrzejewski T.M."/>
            <person name="Davidsen T.M."/>
            <person name="Wayne K.J."/>
            <person name="Tettelin H."/>
            <person name="Glass J.I."/>
            <person name="Rusch D."/>
            <person name="Podicherti R."/>
            <person name="Tsui H.-C.T."/>
            <person name="Winkler M.E."/>
        </authorList>
    </citation>
    <scope>NUCLEOTIDE SEQUENCE</scope>
</reference>
<accession>A0A382G6Q0</accession>
<sequence>MSETLANESFEGDVPLGTLGTYEEAFVALISEAVTSGRAVRADRLTVDGDLFDSDQAILNQRRLIEAFIRKHFDRGVQLGLFGGECEIIWDEEAGTPQVLARPPHPEDDYSASELARELIGASCCDAWTQDPAILTIWAFAQQLADDGAPLNEVRSAEHLTFTVGGLLQEVQNLLLCIALASGTDPVDVFQRFALLDQDILVPLFAQDPDREDVETARAHVVERLYGRVT</sequence>
<proteinExistence type="predicted"/>
<protein>
    <submittedName>
        <fullName evidence="1">Uncharacterized protein</fullName>
    </submittedName>
</protein>
<organism evidence="1">
    <name type="scientific">marine metagenome</name>
    <dbReference type="NCBI Taxonomy" id="408172"/>
    <lineage>
        <taxon>unclassified sequences</taxon>
        <taxon>metagenomes</taxon>
        <taxon>ecological metagenomes</taxon>
    </lineage>
</organism>
<name>A0A382G6Q0_9ZZZZ</name>
<evidence type="ECO:0000313" key="1">
    <source>
        <dbReference type="EMBL" id="SVB69861.1"/>
    </source>
</evidence>
<dbReference type="AlphaFoldDB" id="A0A382G6Q0"/>
<dbReference type="EMBL" id="UINC01053397">
    <property type="protein sequence ID" value="SVB69861.1"/>
    <property type="molecule type" value="Genomic_DNA"/>
</dbReference>